<dbReference type="RefSeq" id="WP_073073406.1">
    <property type="nucleotide sequence ID" value="NZ_MPPI01000022.1"/>
</dbReference>
<keyword evidence="6 9" id="KW-0186">Copper</keyword>
<feature type="chain" id="PRO_5015610916" evidence="10">
    <location>
        <begin position="35"/>
        <end position="137"/>
    </location>
</feature>
<dbReference type="PANTHER" id="PTHR34192:SF10">
    <property type="entry name" value="PLASTOCYANIN MAJOR ISOFORM, CHLOROPLASTIC-RELATED"/>
    <property type="match status" value="1"/>
</dbReference>
<evidence type="ECO:0000256" key="1">
    <source>
        <dbReference type="ARBA" id="ARBA00004170"/>
    </source>
</evidence>
<comment type="cofactor">
    <cofactor evidence="9">
        <name>Cu(2+)</name>
        <dbReference type="ChEBI" id="CHEBI:29036"/>
    </cofactor>
    <text evidence="9">The crystal structure with reduced Cu(1+) has also been determined.</text>
</comment>
<dbReference type="SUPFAM" id="SSF49503">
    <property type="entry name" value="Cupredoxins"/>
    <property type="match status" value="1"/>
</dbReference>
<dbReference type="GO" id="GO:0009055">
    <property type="term" value="F:electron transfer activity"/>
    <property type="evidence" value="ECO:0007669"/>
    <property type="project" value="InterPro"/>
</dbReference>
<dbReference type="InterPro" id="IPR028871">
    <property type="entry name" value="BlueCu_1_BS"/>
</dbReference>
<feature type="signal peptide" evidence="10">
    <location>
        <begin position="1"/>
        <end position="34"/>
    </location>
</feature>
<dbReference type="PRINTS" id="PR00157">
    <property type="entry name" value="PLASTOCYANIN"/>
</dbReference>
<evidence type="ECO:0000256" key="4">
    <source>
        <dbReference type="ARBA" id="ARBA00022723"/>
    </source>
</evidence>
<dbReference type="NCBIfam" id="TIGR02656">
    <property type="entry name" value="cyanin_plasto"/>
    <property type="match status" value="1"/>
</dbReference>
<dbReference type="InterPro" id="IPR002387">
    <property type="entry name" value="Plastocyanin"/>
</dbReference>
<comment type="caution">
    <text evidence="12">The sequence shown here is derived from an EMBL/GenBank/DDBJ whole genome shotgun (WGS) entry which is preliminary data.</text>
</comment>
<keyword evidence="10" id="KW-0732">Signal</keyword>
<keyword evidence="5" id="KW-0249">Electron transport</keyword>
<comment type="similarity">
    <text evidence="2">Belongs to the plastocyanin family.</text>
</comment>
<evidence type="ECO:0000256" key="6">
    <source>
        <dbReference type="ARBA" id="ARBA00023008"/>
    </source>
</evidence>
<feature type="binding site" evidence="9">
    <location>
        <position position="129"/>
    </location>
    <ligand>
        <name>Cu cation</name>
        <dbReference type="ChEBI" id="CHEBI:23378"/>
    </ligand>
</feature>
<evidence type="ECO:0000313" key="12">
    <source>
        <dbReference type="EMBL" id="PSB18119.1"/>
    </source>
</evidence>
<dbReference type="InterPro" id="IPR001235">
    <property type="entry name" value="Copper_blue_Plastocyanin"/>
</dbReference>
<organism evidence="12 13">
    <name type="scientific">Phormidesmis priestleyi ULC007</name>
    <dbReference type="NCBI Taxonomy" id="1920490"/>
    <lineage>
        <taxon>Bacteria</taxon>
        <taxon>Bacillati</taxon>
        <taxon>Cyanobacteriota</taxon>
        <taxon>Cyanophyceae</taxon>
        <taxon>Leptolyngbyales</taxon>
        <taxon>Leptolyngbyaceae</taxon>
        <taxon>Phormidesmis</taxon>
    </lineage>
</organism>
<keyword evidence="4 9" id="KW-0479">Metal-binding</keyword>
<dbReference type="Gene3D" id="2.60.40.420">
    <property type="entry name" value="Cupredoxins - blue copper proteins"/>
    <property type="match status" value="1"/>
</dbReference>
<keyword evidence="8" id="KW-0472">Membrane</keyword>
<protein>
    <submittedName>
        <fullName evidence="12">Plastocyanin</fullName>
    </submittedName>
</protein>
<reference evidence="12 13" key="2">
    <citation type="submission" date="2018-03" db="EMBL/GenBank/DDBJ databases">
        <title>The ancient ancestry and fast evolution of plastids.</title>
        <authorList>
            <person name="Moore K.R."/>
            <person name="Magnabosco C."/>
            <person name="Momper L."/>
            <person name="Gold D.A."/>
            <person name="Bosak T."/>
            <person name="Fournier G.P."/>
        </authorList>
    </citation>
    <scope>NUCLEOTIDE SEQUENCE [LARGE SCALE GENOMIC DNA]</scope>
    <source>
        <strain evidence="12 13">ULC007</strain>
    </source>
</reference>
<dbReference type="PROSITE" id="PS00196">
    <property type="entry name" value="COPPER_BLUE"/>
    <property type="match status" value="1"/>
</dbReference>
<keyword evidence="7" id="KW-0793">Thylakoid</keyword>
<dbReference type="EMBL" id="PVWG01000020">
    <property type="protein sequence ID" value="PSB18119.1"/>
    <property type="molecule type" value="Genomic_DNA"/>
</dbReference>
<comment type="subcellular location">
    <subcellularLocation>
        <location evidence="1">Membrane</location>
        <topology evidence="1">Peripheral membrane protein</topology>
    </subcellularLocation>
</comment>
<keyword evidence="13" id="KW-1185">Reference proteome</keyword>
<dbReference type="OrthoDB" id="680163at2"/>
<feature type="binding site" evidence="9">
    <location>
        <position position="121"/>
    </location>
    <ligand>
        <name>Cu cation</name>
        <dbReference type="ChEBI" id="CHEBI:23378"/>
    </ligand>
</feature>
<evidence type="ECO:0000256" key="5">
    <source>
        <dbReference type="ARBA" id="ARBA00022982"/>
    </source>
</evidence>
<keyword evidence="3" id="KW-0813">Transport</keyword>
<dbReference type="Pfam" id="PF00127">
    <property type="entry name" value="Copper-bind"/>
    <property type="match status" value="1"/>
</dbReference>
<evidence type="ECO:0000313" key="13">
    <source>
        <dbReference type="Proteomes" id="UP000238634"/>
    </source>
</evidence>
<gene>
    <name evidence="12" type="ORF">C7B65_16520</name>
</gene>
<name>A0A2T1DC98_9CYAN</name>
<dbReference type="Proteomes" id="UP000238634">
    <property type="component" value="Unassembled WGS sequence"/>
</dbReference>
<dbReference type="InterPro" id="IPR000923">
    <property type="entry name" value="BlueCu_1"/>
</dbReference>
<dbReference type="InterPro" id="IPR008972">
    <property type="entry name" value="Cupredoxin"/>
</dbReference>
<dbReference type="STRING" id="1920490.GCA_001895925_01124"/>
<evidence type="ECO:0000256" key="9">
    <source>
        <dbReference type="PIRSR" id="PIRSR602387-1"/>
    </source>
</evidence>
<dbReference type="PRINTS" id="PR00156">
    <property type="entry name" value="COPPERBLUE"/>
</dbReference>
<accession>A0A2T1DC98</accession>
<feature type="binding site" evidence="9">
    <location>
        <position position="124"/>
    </location>
    <ligand>
        <name>Cu cation</name>
        <dbReference type="ChEBI" id="CHEBI:23378"/>
    </ligand>
</feature>
<evidence type="ECO:0000256" key="10">
    <source>
        <dbReference type="SAM" id="SignalP"/>
    </source>
</evidence>
<proteinExistence type="inferred from homology"/>
<evidence type="ECO:0000259" key="11">
    <source>
        <dbReference type="Pfam" id="PF00127"/>
    </source>
</evidence>
<dbReference type="GO" id="GO:0016020">
    <property type="term" value="C:membrane"/>
    <property type="evidence" value="ECO:0007669"/>
    <property type="project" value="UniProtKB-SubCell"/>
</dbReference>
<dbReference type="AlphaFoldDB" id="A0A2T1DC98"/>
<reference evidence="12 13" key="1">
    <citation type="submission" date="2018-02" db="EMBL/GenBank/DDBJ databases">
        <authorList>
            <person name="Cohen D.B."/>
            <person name="Kent A.D."/>
        </authorList>
    </citation>
    <scope>NUCLEOTIDE SEQUENCE [LARGE SCALE GENOMIC DNA]</scope>
    <source>
        <strain evidence="12 13">ULC007</strain>
    </source>
</reference>
<evidence type="ECO:0000256" key="8">
    <source>
        <dbReference type="ARBA" id="ARBA00023136"/>
    </source>
</evidence>
<dbReference type="PANTHER" id="PTHR34192">
    <property type="entry name" value="PLASTOCYANIN MAJOR ISOFORM, CHLOROPLASTIC-RELATED"/>
    <property type="match status" value="1"/>
</dbReference>
<evidence type="ECO:0000256" key="7">
    <source>
        <dbReference type="ARBA" id="ARBA00023078"/>
    </source>
</evidence>
<evidence type="ECO:0000256" key="2">
    <source>
        <dbReference type="ARBA" id="ARBA00005338"/>
    </source>
</evidence>
<feature type="domain" description="Blue (type 1) copper" evidence="11">
    <location>
        <begin position="39"/>
        <end position="135"/>
    </location>
</feature>
<evidence type="ECO:0000256" key="3">
    <source>
        <dbReference type="ARBA" id="ARBA00022448"/>
    </source>
</evidence>
<dbReference type="GO" id="GO:0005507">
    <property type="term" value="F:copper ion binding"/>
    <property type="evidence" value="ECO:0007669"/>
    <property type="project" value="InterPro"/>
</dbReference>
<sequence length="137" mass="14518">MKLVASVTRRLSLLLCTVLLVVGSFFLTASPASAETYTVKMGTNKGLVFDPKVVTVKPGDTVKWEVGNLPPHNVVFDVSKIPTQDKALADSLSHKKLESGGKSFELTIPADAPAGDYSYFCLPHRGAGMVGKVVVAA</sequence>
<feature type="binding site" evidence="9">
    <location>
        <position position="72"/>
    </location>
    <ligand>
        <name>Cu cation</name>
        <dbReference type="ChEBI" id="CHEBI:23378"/>
    </ligand>
</feature>